<sequence>MKATNKLIFAVLTLAILFTSLSSALAQTNIKQTPAPQETSPSPIPDNPNKIKEDRASISVEHEGNDNIGAKLAFMLKESFNTSSLFELGNKTPQIIILVSTAPEFEERPNIGSVYSVTWVFSQGGNTLRFYIGREVGTTDLEGLSGLVSKILERTYGLSQKYNYLLKK</sequence>
<dbReference type="RefSeq" id="WP_072696297.1">
    <property type="nucleotide sequence ID" value="NZ_FRDI01000003.1"/>
</dbReference>
<dbReference type="STRING" id="1121455.SAMN02745728_00596"/>
<feature type="compositionally biased region" description="Polar residues" evidence="1">
    <location>
        <begin position="32"/>
        <end position="41"/>
    </location>
</feature>
<dbReference type="Proteomes" id="UP000186469">
    <property type="component" value="Unassembled WGS sequence"/>
</dbReference>
<evidence type="ECO:0000256" key="2">
    <source>
        <dbReference type="SAM" id="SignalP"/>
    </source>
</evidence>
<evidence type="ECO:0000313" key="3">
    <source>
        <dbReference type="EMBL" id="SHN54864.1"/>
    </source>
</evidence>
<dbReference type="EMBL" id="FRDI01000003">
    <property type="protein sequence ID" value="SHN54864.1"/>
    <property type="molecule type" value="Genomic_DNA"/>
</dbReference>
<accession>A0A1M7S912</accession>
<dbReference type="AlphaFoldDB" id="A0A1M7S912"/>
<feature type="chain" id="PRO_5012997752" evidence="2">
    <location>
        <begin position="27"/>
        <end position="168"/>
    </location>
</feature>
<evidence type="ECO:0000256" key="1">
    <source>
        <dbReference type="SAM" id="MobiDB-lite"/>
    </source>
</evidence>
<name>A0A1M7S912_9BACT</name>
<evidence type="ECO:0000313" key="4">
    <source>
        <dbReference type="Proteomes" id="UP000186469"/>
    </source>
</evidence>
<proteinExistence type="predicted"/>
<keyword evidence="4" id="KW-1185">Reference proteome</keyword>
<gene>
    <name evidence="3" type="ORF">SAMN02745728_00596</name>
</gene>
<dbReference type="OrthoDB" id="5453901at2"/>
<feature type="signal peptide" evidence="2">
    <location>
        <begin position="1"/>
        <end position="26"/>
    </location>
</feature>
<organism evidence="3 4">
    <name type="scientific">Desulfovibrio litoralis DSM 11393</name>
    <dbReference type="NCBI Taxonomy" id="1121455"/>
    <lineage>
        <taxon>Bacteria</taxon>
        <taxon>Pseudomonadati</taxon>
        <taxon>Thermodesulfobacteriota</taxon>
        <taxon>Desulfovibrionia</taxon>
        <taxon>Desulfovibrionales</taxon>
        <taxon>Desulfovibrionaceae</taxon>
        <taxon>Desulfovibrio</taxon>
    </lineage>
</organism>
<protein>
    <submittedName>
        <fullName evidence="3">Uncharacterized protein</fullName>
    </submittedName>
</protein>
<keyword evidence="2" id="KW-0732">Signal</keyword>
<reference evidence="3 4" key="1">
    <citation type="submission" date="2016-12" db="EMBL/GenBank/DDBJ databases">
        <authorList>
            <person name="Song W.-J."/>
            <person name="Kurnit D.M."/>
        </authorList>
    </citation>
    <scope>NUCLEOTIDE SEQUENCE [LARGE SCALE GENOMIC DNA]</scope>
    <source>
        <strain evidence="3 4">DSM 11393</strain>
    </source>
</reference>
<feature type="region of interest" description="Disordered" evidence="1">
    <location>
        <begin position="32"/>
        <end position="51"/>
    </location>
</feature>